<accession>A0ABU6ZR06</accession>
<comment type="caution">
    <text evidence="2">The sequence shown here is derived from an EMBL/GenBank/DDBJ whole genome shotgun (WGS) entry which is preliminary data.</text>
</comment>
<feature type="region of interest" description="Disordered" evidence="1">
    <location>
        <begin position="167"/>
        <end position="196"/>
    </location>
</feature>
<feature type="region of interest" description="Disordered" evidence="1">
    <location>
        <begin position="1"/>
        <end position="83"/>
    </location>
</feature>
<keyword evidence="3" id="KW-1185">Reference proteome</keyword>
<evidence type="ECO:0000313" key="3">
    <source>
        <dbReference type="Proteomes" id="UP001341840"/>
    </source>
</evidence>
<proteinExistence type="predicted"/>
<sequence>MKEAEGAGPHSILPSSKAQTIFSDASASGPIPASSVPPVPSSGASKATGKSTSAAPAKPFSVEREEGVKEDPAADLRQKRRKRKVLEASAEEAALGGDSAWKHKVNPIDRAFLPDYNFRAALDAGLTNAPIPEILEPLVPEQLLGTTHFGGFNLVLDTRWDPKAKRIYNPKAEAQDQPKPVVMQPEPEAEEQRRKL</sequence>
<evidence type="ECO:0000313" key="2">
    <source>
        <dbReference type="EMBL" id="MED6224385.1"/>
    </source>
</evidence>
<gene>
    <name evidence="2" type="ORF">PIB30_083432</name>
</gene>
<feature type="compositionally biased region" description="Polar residues" evidence="1">
    <location>
        <begin position="13"/>
        <end position="22"/>
    </location>
</feature>
<feature type="compositionally biased region" description="Basic and acidic residues" evidence="1">
    <location>
        <begin position="61"/>
        <end position="77"/>
    </location>
</feature>
<feature type="compositionally biased region" description="Low complexity" evidence="1">
    <location>
        <begin position="23"/>
        <end position="34"/>
    </location>
</feature>
<feature type="compositionally biased region" description="Low complexity" evidence="1">
    <location>
        <begin position="41"/>
        <end position="57"/>
    </location>
</feature>
<organism evidence="2 3">
    <name type="scientific">Stylosanthes scabra</name>
    <dbReference type="NCBI Taxonomy" id="79078"/>
    <lineage>
        <taxon>Eukaryota</taxon>
        <taxon>Viridiplantae</taxon>
        <taxon>Streptophyta</taxon>
        <taxon>Embryophyta</taxon>
        <taxon>Tracheophyta</taxon>
        <taxon>Spermatophyta</taxon>
        <taxon>Magnoliopsida</taxon>
        <taxon>eudicotyledons</taxon>
        <taxon>Gunneridae</taxon>
        <taxon>Pentapetalae</taxon>
        <taxon>rosids</taxon>
        <taxon>fabids</taxon>
        <taxon>Fabales</taxon>
        <taxon>Fabaceae</taxon>
        <taxon>Papilionoideae</taxon>
        <taxon>50 kb inversion clade</taxon>
        <taxon>dalbergioids sensu lato</taxon>
        <taxon>Dalbergieae</taxon>
        <taxon>Pterocarpus clade</taxon>
        <taxon>Stylosanthes</taxon>
    </lineage>
</organism>
<name>A0ABU6ZR06_9FABA</name>
<dbReference type="Proteomes" id="UP001341840">
    <property type="component" value="Unassembled WGS sequence"/>
</dbReference>
<reference evidence="2 3" key="1">
    <citation type="journal article" date="2023" name="Plants (Basel)">
        <title>Bridging the Gap: Combining Genomics and Transcriptomics Approaches to Understand Stylosanthes scabra, an Orphan Legume from the Brazilian Caatinga.</title>
        <authorList>
            <person name="Ferreira-Neto J.R.C."/>
            <person name="da Silva M.D."/>
            <person name="Binneck E."/>
            <person name="de Melo N.F."/>
            <person name="da Silva R.H."/>
            <person name="de Melo A.L.T.M."/>
            <person name="Pandolfi V."/>
            <person name="Bustamante F.O."/>
            <person name="Brasileiro-Vidal A.C."/>
            <person name="Benko-Iseppon A.M."/>
        </authorList>
    </citation>
    <scope>NUCLEOTIDE SEQUENCE [LARGE SCALE GENOMIC DNA]</scope>
    <source>
        <tissue evidence="2">Leaves</tissue>
    </source>
</reference>
<dbReference type="EMBL" id="JASCZI010273179">
    <property type="protein sequence ID" value="MED6224385.1"/>
    <property type="molecule type" value="Genomic_DNA"/>
</dbReference>
<evidence type="ECO:0000256" key="1">
    <source>
        <dbReference type="SAM" id="MobiDB-lite"/>
    </source>
</evidence>
<protein>
    <submittedName>
        <fullName evidence="2">Uncharacterized protein</fullName>
    </submittedName>
</protein>